<dbReference type="PANTHER" id="PTHR30273:SF2">
    <property type="entry name" value="PROTEIN FECR"/>
    <property type="match status" value="1"/>
</dbReference>
<sequence length="280" mass="31885">MMKTDIHKIKTEQAWNRLYDRLDKDHLLVEDHRMPKIPMWVRYGTVAAMVVGLVFSTLYWGFGQKEELPDFITQENQDVPTLVTTLEDGSVVFLAKETSIRYPEHFVSDKREVSLQGDAFFDVAKKQKQPFWIDTKEVKIEVLGTAFSVKSVKDTPFRLSVQRGTVRVTLKKGNKECYVKAGETVVLQSQQLLLSSTENAGELNRYLKHVCFKDESLGHILKVMNMNAGSSQIRVASPALEKRKLTVEFSNESPETVATLIAYALNLKCTRQGDTFMLTE</sequence>
<dbReference type="InterPro" id="IPR012373">
    <property type="entry name" value="Ferrdict_sens_TM"/>
</dbReference>
<evidence type="ECO:0000313" key="7">
    <source>
        <dbReference type="Proteomes" id="UP000500882"/>
    </source>
</evidence>
<reference evidence="5" key="3">
    <citation type="submission" date="2022-10" db="EMBL/GenBank/DDBJ databases">
        <title>Human gut microbiome strain richness.</title>
        <authorList>
            <person name="Chen-Liaw A."/>
        </authorList>
    </citation>
    <scope>NUCLEOTIDE SEQUENCE</scope>
    <source>
        <strain evidence="5">1001283st1_A3_1001283B150304_161114</strain>
    </source>
</reference>
<dbReference type="GeneID" id="60925817"/>
<protein>
    <submittedName>
        <fullName evidence="3">Anti-sigma factor</fullName>
    </submittedName>
    <submittedName>
        <fullName evidence="5">FecR domain-containing protein</fullName>
    </submittedName>
    <submittedName>
        <fullName evidence="4">FecR family protein</fullName>
    </submittedName>
</protein>
<dbReference type="Proteomes" id="UP000500882">
    <property type="component" value="Chromosome"/>
</dbReference>
<evidence type="ECO:0000313" key="3">
    <source>
        <dbReference type="EMBL" id="BCA49271.1"/>
    </source>
</evidence>
<evidence type="ECO:0000259" key="2">
    <source>
        <dbReference type="Pfam" id="PF04773"/>
    </source>
</evidence>
<accession>C6IQS2</accession>
<dbReference type="EMBL" id="AP022660">
    <property type="protein sequence ID" value="BCA49271.1"/>
    <property type="molecule type" value="Genomic_DNA"/>
</dbReference>
<dbReference type="Pfam" id="PF04773">
    <property type="entry name" value="FecR"/>
    <property type="match status" value="1"/>
</dbReference>
<dbReference type="OMA" id="LNLKCTR"/>
<dbReference type="EMBL" id="JAQNVG010000054">
    <property type="protein sequence ID" value="MDC2238605.1"/>
    <property type="molecule type" value="Genomic_DNA"/>
</dbReference>
<keyword evidence="1" id="KW-0812">Transmembrane</keyword>
<dbReference type="RefSeq" id="WP_008766885.1">
    <property type="nucleotide sequence ID" value="NZ_AP022660.1"/>
</dbReference>
<dbReference type="InterPro" id="IPR006860">
    <property type="entry name" value="FecR"/>
</dbReference>
<keyword evidence="1" id="KW-0472">Membrane</keyword>
<proteinExistence type="predicted"/>
<name>A0A0P0FHI7_BACT4</name>
<feature type="domain" description="FecR protein" evidence="2">
    <location>
        <begin position="85"/>
        <end position="167"/>
    </location>
</feature>
<reference evidence="4 6" key="1">
    <citation type="journal article" date="2019" name="Nat. Med.">
        <title>A library of human gut bacterial isolates paired with longitudinal multiomics data enables mechanistic microbiome research.</title>
        <authorList>
            <person name="Poyet M."/>
            <person name="Groussin M."/>
            <person name="Gibbons S.M."/>
            <person name="Avila-Pacheco J."/>
            <person name="Jiang X."/>
            <person name="Kearney S.M."/>
            <person name="Perrotta A.R."/>
            <person name="Berdy B."/>
            <person name="Zhao S."/>
            <person name="Lieberman T.D."/>
            <person name="Swanson P.K."/>
            <person name="Smith M."/>
            <person name="Roesemann S."/>
            <person name="Alexander J.E."/>
            <person name="Rich S.A."/>
            <person name="Livny J."/>
            <person name="Vlamakis H."/>
            <person name="Clish C."/>
            <person name="Bullock K."/>
            <person name="Deik A."/>
            <person name="Scott J."/>
            <person name="Pierce K.A."/>
            <person name="Xavier R.J."/>
            <person name="Alm E.J."/>
        </authorList>
    </citation>
    <scope>NUCLEOTIDE SEQUENCE [LARGE SCALE GENOMIC DNA]</scope>
    <source>
        <strain evidence="4 6">BIOML-A162</strain>
    </source>
</reference>
<reference evidence="3 7" key="2">
    <citation type="submission" date="2020-02" db="EMBL/GenBank/DDBJ databases">
        <title>Whole-genome sequencing and comparative analysis of the genomes of Bacteroides thetaiotaomicron and Escherichia coli isolated from a healthy resident in Vietnam.</title>
        <authorList>
            <person name="Mohsin M."/>
            <person name="Tanaka K."/>
            <person name="Kawahara R."/>
            <person name="Kondo S."/>
            <person name="Noguchi H."/>
            <person name="Motooka D."/>
            <person name="Nakamura S."/>
            <person name="Khong D.T."/>
            <person name="Nguyen T.N."/>
            <person name="Tran H.T."/>
            <person name="Yamamoto Y."/>
        </authorList>
    </citation>
    <scope>NUCLEOTIDE SEQUENCE [LARGE SCALE GENOMIC DNA]</scope>
    <source>
        <strain evidence="3 7">F9-2</strain>
    </source>
</reference>
<keyword evidence="1" id="KW-1133">Transmembrane helix</keyword>
<dbReference type="Gene3D" id="2.60.120.1440">
    <property type="match status" value="1"/>
</dbReference>
<dbReference type="GO" id="GO:0016989">
    <property type="term" value="F:sigma factor antagonist activity"/>
    <property type="evidence" value="ECO:0007669"/>
    <property type="project" value="TreeGrafter"/>
</dbReference>
<dbReference type="EMBL" id="WCRY01000002">
    <property type="protein sequence ID" value="KAB4487044.1"/>
    <property type="molecule type" value="Genomic_DNA"/>
</dbReference>
<dbReference type="Proteomes" id="UP001217776">
    <property type="component" value="Unassembled WGS sequence"/>
</dbReference>
<dbReference type="KEGG" id="btho:Btheta7330_03348"/>
<accession>A0A0P0FHI7</accession>
<dbReference type="PIRSF" id="PIRSF018266">
    <property type="entry name" value="FecR"/>
    <property type="match status" value="1"/>
</dbReference>
<evidence type="ECO:0000313" key="5">
    <source>
        <dbReference type="EMBL" id="MDC2238605.1"/>
    </source>
</evidence>
<evidence type="ECO:0000313" key="4">
    <source>
        <dbReference type="EMBL" id="KAB4487044.1"/>
    </source>
</evidence>
<dbReference type="PANTHER" id="PTHR30273">
    <property type="entry name" value="PERIPLASMIC SIGNAL SENSOR AND SIGMA FACTOR ACTIVATOR FECR-RELATED"/>
    <property type="match status" value="1"/>
</dbReference>
<dbReference type="DNASU" id="1073361"/>
<feature type="transmembrane region" description="Helical" evidence="1">
    <location>
        <begin position="40"/>
        <end position="62"/>
    </location>
</feature>
<evidence type="ECO:0000313" key="6">
    <source>
        <dbReference type="Proteomes" id="UP000436858"/>
    </source>
</evidence>
<evidence type="ECO:0000256" key="1">
    <source>
        <dbReference type="SAM" id="Phobius"/>
    </source>
</evidence>
<organism evidence="4 6">
    <name type="scientific">Bacteroides thetaiotaomicron</name>
    <dbReference type="NCBI Taxonomy" id="818"/>
    <lineage>
        <taxon>Bacteria</taxon>
        <taxon>Pseudomonadati</taxon>
        <taxon>Bacteroidota</taxon>
        <taxon>Bacteroidia</taxon>
        <taxon>Bacteroidales</taxon>
        <taxon>Bacteroidaceae</taxon>
        <taxon>Bacteroides</taxon>
    </lineage>
</organism>
<dbReference type="Proteomes" id="UP000436858">
    <property type="component" value="Unassembled WGS sequence"/>
</dbReference>
<gene>
    <name evidence="3" type="ORF">BatF92_12130</name>
    <name evidence="4" type="ORF">GAN91_03305</name>
    <name evidence="5" type="ORF">PO127_22940</name>
</gene>
<dbReference type="AlphaFoldDB" id="A0A0P0FHI7"/>